<comment type="caution">
    <text evidence="1">The sequence shown here is derived from an EMBL/GenBank/DDBJ whole genome shotgun (WGS) entry which is preliminary data.</text>
</comment>
<protein>
    <submittedName>
        <fullName evidence="1">Uncharacterized protein</fullName>
    </submittedName>
</protein>
<keyword evidence="2" id="KW-1185">Reference proteome</keyword>
<evidence type="ECO:0000313" key="1">
    <source>
        <dbReference type="EMBL" id="MCI66129.1"/>
    </source>
</evidence>
<organism evidence="1 2">
    <name type="scientific">Trifolium medium</name>
    <dbReference type="NCBI Taxonomy" id="97028"/>
    <lineage>
        <taxon>Eukaryota</taxon>
        <taxon>Viridiplantae</taxon>
        <taxon>Streptophyta</taxon>
        <taxon>Embryophyta</taxon>
        <taxon>Tracheophyta</taxon>
        <taxon>Spermatophyta</taxon>
        <taxon>Magnoliopsida</taxon>
        <taxon>eudicotyledons</taxon>
        <taxon>Gunneridae</taxon>
        <taxon>Pentapetalae</taxon>
        <taxon>rosids</taxon>
        <taxon>fabids</taxon>
        <taxon>Fabales</taxon>
        <taxon>Fabaceae</taxon>
        <taxon>Papilionoideae</taxon>
        <taxon>50 kb inversion clade</taxon>
        <taxon>NPAAA clade</taxon>
        <taxon>Hologalegina</taxon>
        <taxon>IRL clade</taxon>
        <taxon>Trifolieae</taxon>
        <taxon>Trifolium</taxon>
    </lineage>
</organism>
<accession>A0A392TYN7</accession>
<feature type="non-terminal residue" evidence="1">
    <location>
        <position position="1"/>
    </location>
</feature>
<sequence length="26" mass="2659">AGKAAHCAGKAAHCAGTRSVMQKTRF</sequence>
<dbReference type="Proteomes" id="UP000265520">
    <property type="component" value="Unassembled WGS sequence"/>
</dbReference>
<evidence type="ECO:0000313" key="2">
    <source>
        <dbReference type="Proteomes" id="UP000265520"/>
    </source>
</evidence>
<dbReference type="EMBL" id="LXQA010689258">
    <property type="protein sequence ID" value="MCI66129.1"/>
    <property type="molecule type" value="Genomic_DNA"/>
</dbReference>
<name>A0A392TYN7_9FABA</name>
<dbReference type="AlphaFoldDB" id="A0A392TYN7"/>
<reference evidence="1 2" key="1">
    <citation type="journal article" date="2018" name="Front. Plant Sci.">
        <title>Red Clover (Trifolium pratense) and Zigzag Clover (T. medium) - A Picture of Genomic Similarities and Differences.</title>
        <authorList>
            <person name="Dluhosova J."/>
            <person name="Istvanek J."/>
            <person name="Nedelnik J."/>
            <person name="Repkova J."/>
        </authorList>
    </citation>
    <scope>NUCLEOTIDE SEQUENCE [LARGE SCALE GENOMIC DNA]</scope>
    <source>
        <strain evidence="2">cv. 10/8</strain>
        <tissue evidence="1">Leaf</tissue>
    </source>
</reference>
<proteinExistence type="predicted"/>